<dbReference type="AlphaFoldDB" id="A0A1V4IWT4"/>
<sequence length="62" mass="7426">MDNFLIIFIKNSIVMSAIIVLYLIFTRLFFRGYIAKLRYYSWLIVLFGLIIPFRPKISNEGY</sequence>
<evidence type="ECO:0000313" key="2">
    <source>
        <dbReference type="EMBL" id="OPJ64224.1"/>
    </source>
</evidence>
<feature type="transmembrane region" description="Helical" evidence="1">
    <location>
        <begin position="6"/>
        <end position="25"/>
    </location>
</feature>
<reference evidence="2 3" key="1">
    <citation type="submission" date="2017-03" db="EMBL/GenBank/DDBJ databases">
        <title>Genome sequence of Clostridium oryzae DSM 28571.</title>
        <authorList>
            <person name="Poehlein A."/>
            <person name="Daniel R."/>
        </authorList>
    </citation>
    <scope>NUCLEOTIDE SEQUENCE [LARGE SCALE GENOMIC DNA]</scope>
    <source>
        <strain evidence="2 3">DSM 28571</strain>
    </source>
</reference>
<feature type="transmembrane region" description="Helical" evidence="1">
    <location>
        <begin position="37"/>
        <end position="53"/>
    </location>
</feature>
<proteinExistence type="predicted"/>
<dbReference type="STRING" id="1450648.CLORY_07890"/>
<keyword evidence="1" id="KW-0472">Membrane</keyword>
<gene>
    <name evidence="2" type="ORF">CLORY_07890</name>
</gene>
<organism evidence="2 3">
    <name type="scientific">Clostridium oryzae</name>
    <dbReference type="NCBI Taxonomy" id="1450648"/>
    <lineage>
        <taxon>Bacteria</taxon>
        <taxon>Bacillati</taxon>
        <taxon>Bacillota</taxon>
        <taxon>Clostridia</taxon>
        <taxon>Eubacteriales</taxon>
        <taxon>Clostridiaceae</taxon>
        <taxon>Clostridium</taxon>
    </lineage>
</organism>
<protein>
    <submittedName>
        <fullName evidence="2">BlaR1 peptidase M56</fullName>
    </submittedName>
</protein>
<keyword evidence="3" id="KW-1185">Reference proteome</keyword>
<comment type="caution">
    <text evidence="2">The sequence shown here is derived from an EMBL/GenBank/DDBJ whole genome shotgun (WGS) entry which is preliminary data.</text>
</comment>
<evidence type="ECO:0000256" key="1">
    <source>
        <dbReference type="SAM" id="Phobius"/>
    </source>
</evidence>
<name>A0A1V4IWT4_9CLOT</name>
<accession>A0A1V4IWT4</accession>
<keyword evidence="1" id="KW-1133">Transmembrane helix</keyword>
<dbReference type="EMBL" id="MZGV01000005">
    <property type="protein sequence ID" value="OPJ64224.1"/>
    <property type="molecule type" value="Genomic_DNA"/>
</dbReference>
<dbReference type="Proteomes" id="UP000190080">
    <property type="component" value="Unassembled WGS sequence"/>
</dbReference>
<evidence type="ECO:0000313" key="3">
    <source>
        <dbReference type="Proteomes" id="UP000190080"/>
    </source>
</evidence>
<keyword evidence="1" id="KW-0812">Transmembrane</keyword>